<dbReference type="AlphaFoldDB" id="A0A847U3Q4"/>
<dbReference type="Pfam" id="PF19111">
    <property type="entry name" value="DUF5798"/>
    <property type="match status" value="1"/>
</dbReference>
<feature type="coiled-coil region" evidence="1">
    <location>
        <begin position="14"/>
        <end position="65"/>
    </location>
</feature>
<sequence length="115" mass="12298">MGLGSTAKKVQKLADLAEKMYKRINHMVEQLQDLRGTVDETGARVEEIERELEQHRTLLEAIAEEHDIDVDSAVTDAVIQDAEGADPSGDAASPDDPDTAGAPSETTEDADGPSP</sequence>
<dbReference type="Proteomes" id="UP000608662">
    <property type="component" value="Unassembled WGS sequence"/>
</dbReference>
<gene>
    <name evidence="3" type="ORF">GOC74_10215</name>
</gene>
<dbReference type="EMBL" id="WOYG01000001">
    <property type="protein sequence ID" value="NLV10303.1"/>
    <property type="molecule type" value="Genomic_DNA"/>
</dbReference>
<protein>
    <submittedName>
        <fullName evidence="3">Uncharacterized protein</fullName>
    </submittedName>
</protein>
<evidence type="ECO:0000256" key="1">
    <source>
        <dbReference type="SAM" id="Coils"/>
    </source>
</evidence>
<dbReference type="RefSeq" id="WP_170094013.1">
    <property type="nucleotide sequence ID" value="NZ_WOYG01000001.1"/>
</dbReference>
<dbReference type="OrthoDB" id="204612at2157"/>
<organism evidence="3 4">
    <name type="scientific">Halomicrobium mukohataei</name>
    <dbReference type="NCBI Taxonomy" id="57705"/>
    <lineage>
        <taxon>Archaea</taxon>
        <taxon>Methanobacteriati</taxon>
        <taxon>Methanobacteriota</taxon>
        <taxon>Stenosarchaea group</taxon>
        <taxon>Halobacteria</taxon>
        <taxon>Halobacteriales</taxon>
        <taxon>Haloarculaceae</taxon>
        <taxon>Halomicrobium</taxon>
    </lineage>
</organism>
<reference evidence="3" key="1">
    <citation type="submission" date="2019-12" db="EMBL/GenBank/DDBJ databases">
        <title>Whole-genome sequence of Halomicrobium mukohataei pws1.</title>
        <authorList>
            <person name="Verma D.K."/>
            <person name="Gopal K."/>
            <person name="Prasad E.S."/>
        </authorList>
    </citation>
    <scope>NUCLEOTIDE SEQUENCE</scope>
    <source>
        <strain evidence="3">Pws1</strain>
    </source>
</reference>
<proteinExistence type="predicted"/>
<evidence type="ECO:0000256" key="2">
    <source>
        <dbReference type="SAM" id="MobiDB-lite"/>
    </source>
</evidence>
<name>A0A847U3Q4_9EURY</name>
<feature type="region of interest" description="Disordered" evidence="2">
    <location>
        <begin position="74"/>
        <end position="115"/>
    </location>
</feature>
<feature type="compositionally biased region" description="Acidic residues" evidence="2">
    <location>
        <begin position="106"/>
        <end position="115"/>
    </location>
</feature>
<dbReference type="InterPro" id="IPR043816">
    <property type="entry name" value="DUF5798"/>
</dbReference>
<evidence type="ECO:0000313" key="4">
    <source>
        <dbReference type="Proteomes" id="UP000608662"/>
    </source>
</evidence>
<accession>A0A847U3Q4</accession>
<comment type="caution">
    <text evidence="3">The sequence shown here is derived from an EMBL/GenBank/DDBJ whole genome shotgun (WGS) entry which is preliminary data.</text>
</comment>
<keyword evidence="1" id="KW-0175">Coiled coil</keyword>
<evidence type="ECO:0000313" key="3">
    <source>
        <dbReference type="EMBL" id="NLV10303.1"/>
    </source>
</evidence>